<evidence type="ECO:0000313" key="3">
    <source>
        <dbReference type="Proteomes" id="UP001215598"/>
    </source>
</evidence>
<dbReference type="EMBL" id="JARKIB010000018">
    <property type="protein sequence ID" value="KAJ7769467.1"/>
    <property type="molecule type" value="Genomic_DNA"/>
</dbReference>
<evidence type="ECO:0000313" key="2">
    <source>
        <dbReference type="EMBL" id="KAJ7769467.1"/>
    </source>
</evidence>
<gene>
    <name evidence="2" type="ORF">B0H16DRAFT_1779134</name>
</gene>
<accession>A0AAD7JPY3</accession>
<organism evidence="2 3">
    <name type="scientific">Mycena metata</name>
    <dbReference type="NCBI Taxonomy" id="1033252"/>
    <lineage>
        <taxon>Eukaryota</taxon>
        <taxon>Fungi</taxon>
        <taxon>Dikarya</taxon>
        <taxon>Basidiomycota</taxon>
        <taxon>Agaricomycotina</taxon>
        <taxon>Agaricomycetes</taxon>
        <taxon>Agaricomycetidae</taxon>
        <taxon>Agaricales</taxon>
        <taxon>Marasmiineae</taxon>
        <taxon>Mycenaceae</taxon>
        <taxon>Mycena</taxon>
    </lineage>
</organism>
<sequence>MATSQQEFLRHVCACGAPTLTASRWSPDWLEGHFGATPPYVSKLLAPSRRGALPSRQPIESCYARLDACYLSLVPLIGPRIDLLGDSRAEASPRLPIFGQPSSALGGMRPFTFVPPLPPPLPSQPVCQPLADEIPIESDGRATSLAAELRASSLVDREGSRAPTRRSPASVKEEEGDPGRTTPFTDRRTWDVDGESLEDMDLTDNAAPS</sequence>
<proteinExistence type="predicted"/>
<keyword evidence="3" id="KW-1185">Reference proteome</keyword>
<evidence type="ECO:0000256" key="1">
    <source>
        <dbReference type="SAM" id="MobiDB-lite"/>
    </source>
</evidence>
<comment type="caution">
    <text evidence="2">The sequence shown here is derived from an EMBL/GenBank/DDBJ whole genome shotgun (WGS) entry which is preliminary data.</text>
</comment>
<dbReference type="AlphaFoldDB" id="A0AAD7JPY3"/>
<protein>
    <submittedName>
        <fullName evidence="2">Uncharacterized protein</fullName>
    </submittedName>
</protein>
<feature type="region of interest" description="Disordered" evidence="1">
    <location>
        <begin position="147"/>
        <end position="209"/>
    </location>
</feature>
<name>A0AAD7JPY3_9AGAR</name>
<reference evidence="2" key="1">
    <citation type="submission" date="2023-03" db="EMBL/GenBank/DDBJ databases">
        <title>Massive genome expansion in bonnet fungi (Mycena s.s.) driven by repeated elements and novel gene families across ecological guilds.</title>
        <authorList>
            <consortium name="Lawrence Berkeley National Laboratory"/>
            <person name="Harder C.B."/>
            <person name="Miyauchi S."/>
            <person name="Viragh M."/>
            <person name="Kuo A."/>
            <person name="Thoen E."/>
            <person name="Andreopoulos B."/>
            <person name="Lu D."/>
            <person name="Skrede I."/>
            <person name="Drula E."/>
            <person name="Henrissat B."/>
            <person name="Morin E."/>
            <person name="Kohler A."/>
            <person name="Barry K."/>
            <person name="LaButti K."/>
            <person name="Morin E."/>
            <person name="Salamov A."/>
            <person name="Lipzen A."/>
            <person name="Mereny Z."/>
            <person name="Hegedus B."/>
            <person name="Baldrian P."/>
            <person name="Stursova M."/>
            <person name="Weitz H."/>
            <person name="Taylor A."/>
            <person name="Grigoriev I.V."/>
            <person name="Nagy L.G."/>
            <person name="Martin F."/>
            <person name="Kauserud H."/>
        </authorList>
    </citation>
    <scope>NUCLEOTIDE SEQUENCE</scope>
    <source>
        <strain evidence="2">CBHHK182m</strain>
    </source>
</reference>
<dbReference type="Proteomes" id="UP001215598">
    <property type="component" value="Unassembled WGS sequence"/>
</dbReference>
<feature type="compositionally biased region" description="Acidic residues" evidence="1">
    <location>
        <begin position="192"/>
        <end position="202"/>
    </location>
</feature>